<dbReference type="CDD" id="cd07067">
    <property type="entry name" value="HP_PGM_like"/>
    <property type="match status" value="1"/>
</dbReference>
<dbReference type="Pfam" id="PF00300">
    <property type="entry name" value="His_Phos_1"/>
    <property type="match status" value="1"/>
</dbReference>
<evidence type="ECO:0000313" key="3">
    <source>
        <dbReference type="Proteomes" id="UP001259572"/>
    </source>
</evidence>
<evidence type="ECO:0000256" key="1">
    <source>
        <dbReference type="SAM" id="SignalP"/>
    </source>
</evidence>
<dbReference type="Gene3D" id="3.40.50.1240">
    <property type="entry name" value="Phosphoglycerate mutase-like"/>
    <property type="match status" value="1"/>
</dbReference>
<gene>
    <name evidence="2" type="ORF">RQX22_08240</name>
</gene>
<protein>
    <submittedName>
        <fullName evidence="2">Phosphoglycerate mutase family protein</fullName>
        <ecNumber evidence="2">5.4.-.-</ecNumber>
    </submittedName>
</protein>
<dbReference type="PROSITE" id="PS51257">
    <property type="entry name" value="PROKAR_LIPOPROTEIN"/>
    <property type="match status" value="1"/>
</dbReference>
<organism evidence="2 3">
    <name type="scientific">Sphingosinicella rhizophila</name>
    <dbReference type="NCBI Taxonomy" id="3050082"/>
    <lineage>
        <taxon>Bacteria</taxon>
        <taxon>Pseudomonadati</taxon>
        <taxon>Pseudomonadota</taxon>
        <taxon>Alphaproteobacteria</taxon>
        <taxon>Sphingomonadales</taxon>
        <taxon>Sphingosinicellaceae</taxon>
        <taxon>Sphingosinicella</taxon>
    </lineage>
</organism>
<feature type="chain" id="PRO_5046039906" evidence="1">
    <location>
        <begin position="23"/>
        <end position="161"/>
    </location>
</feature>
<feature type="signal peptide" evidence="1">
    <location>
        <begin position="1"/>
        <end position="22"/>
    </location>
</feature>
<dbReference type="EMBL" id="JAVUPU010000003">
    <property type="protein sequence ID" value="MDT9598936.1"/>
    <property type="molecule type" value="Genomic_DNA"/>
</dbReference>
<evidence type="ECO:0000313" key="2">
    <source>
        <dbReference type="EMBL" id="MDT9598936.1"/>
    </source>
</evidence>
<sequence length="161" mass="17738">MTRYVLALFALLLSGCMTPAPIQPPSTFYVMRHLDTLEGSSDPDLTEAGQRRAALLADWFAEEPPLAIFVSDTRRARQTAAPLAEKLGITPRIYDPSDSRGLIMEVMKEPAPVLIVAHSNTVPDIVYALSGERPDPLVHADFGDIWRIAGKDRTVTKTRLP</sequence>
<dbReference type="SMART" id="SM00855">
    <property type="entry name" value="PGAM"/>
    <property type="match status" value="1"/>
</dbReference>
<name>A0ABU3Q6A4_9SPHN</name>
<dbReference type="RefSeq" id="WP_315725415.1">
    <property type="nucleotide sequence ID" value="NZ_JAVUPU010000003.1"/>
</dbReference>
<dbReference type="GO" id="GO:0016853">
    <property type="term" value="F:isomerase activity"/>
    <property type="evidence" value="ECO:0007669"/>
    <property type="project" value="UniProtKB-KW"/>
</dbReference>
<comment type="caution">
    <text evidence="2">The sequence shown here is derived from an EMBL/GenBank/DDBJ whole genome shotgun (WGS) entry which is preliminary data.</text>
</comment>
<reference evidence="2 3" key="1">
    <citation type="submission" date="2023-05" db="EMBL/GenBank/DDBJ databases">
        <authorList>
            <person name="Guo Y."/>
        </authorList>
    </citation>
    <scope>NUCLEOTIDE SEQUENCE [LARGE SCALE GENOMIC DNA]</scope>
    <source>
        <strain evidence="2 3">GR2756</strain>
    </source>
</reference>
<dbReference type="SUPFAM" id="SSF53254">
    <property type="entry name" value="Phosphoglycerate mutase-like"/>
    <property type="match status" value="1"/>
</dbReference>
<dbReference type="InterPro" id="IPR029033">
    <property type="entry name" value="His_PPase_superfam"/>
</dbReference>
<keyword evidence="3" id="KW-1185">Reference proteome</keyword>
<dbReference type="Proteomes" id="UP001259572">
    <property type="component" value="Unassembled WGS sequence"/>
</dbReference>
<dbReference type="EC" id="5.4.-.-" evidence="2"/>
<keyword evidence="1" id="KW-0732">Signal</keyword>
<proteinExistence type="predicted"/>
<accession>A0ABU3Q6A4</accession>
<dbReference type="InterPro" id="IPR013078">
    <property type="entry name" value="His_Pase_superF_clade-1"/>
</dbReference>
<keyword evidence="2" id="KW-0413">Isomerase</keyword>